<dbReference type="GO" id="GO:0000082">
    <property type="term" value="P:G1/S transition of mitotic cell cycle"/>
    <property type="evidence" value="ECO:0007669"/>
    <property type="project" value="TreeGrafter"/>
</dbReference>
<dbReference type="PANTHER" id="PTHR24006">
    <property type="entry name" value="UBIQUITIN CARBOXYL-TERMINAL HYDROLASE"/>
    <property type="match status" value="1"/>
</dbReference>
<dbReference type="InterPro" id="IPR001394">
    <property type="entry name" value="Peptidase_C19_UCH"/>
</dbReference>
<dbReference type="GeneID" id="115014328"/>
<proteinExistence type="predicted"/>
<evidence type="ECO:0000313" key="3">
    <source>
        <dbReference type="RefSeq" id="XP_029296951.1"/>
    </source>
</evidence>
<dbReference type="RefSeq" id="XP_029296951.1">
    <property type="nucleotide sequence ID" value="XM_029441091.1"/>
</dbReference>
<accession>A0A6J2QH64</accession>
<feature type="domain" description="USP" evidence="1">
    <location>
        <begin position="1"/>
        <end position="295"/>
    </location>
</feature>
<name>A0A6J2QH64_COTGO</name>
<dbReference type="CDD" id="cd02257">
    <property type="entry name" value="Peptidase_C19"/>
    <property type="match status" value="1"/>
</dbReference>
<organism evidence="2 3">
    <name type="scientific">Cottoperca gobio</name>
    <name type="common">Frogmouth</name>
    <name type="synonym">Aphritis gobio</name>
    <dbReference type="NCBI Taxonomy" id="56716"/>
    <lineage>
        <taxon>Eukaryota</taxon>
        <taxon>Metazoa</taxon>
        <taxon>Chordata</taxon>
        <taxon>Craniata</taxon>
        <taxon>Vertebrata</taxon>
        <taxon>Euteleostomi</taxon>
        <taxon>Actinopterygii</taxon>
        <taxon>Neopterygii</taxon>
        <taxon>Teleostei</taxon>
        <taxon>Neoteleostei</taxon>
        <taxon>Acanthomorphata</taxon>
        <taxon>Eupercaria</taxon>
        <taxon>Perciformes</taxon>
        <taxon>Notothenioidei</taxon>
        <taxon>Bovichtidae</taxon>
        <taxon>Cottoperca</taxon>
    </lineage>
</organism>
<dbReference type="GO" id="GO:0004843">
    <property type="term" value="F:cysteine-type deubiquitinase activity"/>
    <property type="evidence" value="ECO:0007669"/>
    <property type="project" value="InterPro"/>
</dbReference>
<protein>
    <submittedName>
        <fullName evidence="3">Ubiquitin carboxyl-terminal hydrolase 37-like</fullName>
    </submittedName>
</protein>
<dbReference type="GO" id="GO:0016579">
    <property type="term" value="P:protein deubiquitination"/>
    <property type="evidence" value="ECO:0007669"/>
    <property type="project" value="InterPro"/>
</dbReference>
<dbReference type="PANTHER" id="PTHR24006:SF915">
    <property type="entry name" value="UBIQUITIN CARBOXYL-TERMINAL HYDROLASE-RELATED"/>
    <property type="match status" value="1"/>
</dbReference>
<evidence type="ECO:0000259" key="1">
    <source>
        <dbReference type="PROSITE" id="PS50235"/>
    </source>
</evidence>
<dbReference type="KEGG" id="cgob:115014328"/>
<dbReference type="InterPro" id="IPR018200">
    <property type="entry name" value="USP_CS"/>
</dbReference>
<dbReference type="InterPro" id="IPR050164">
    <property type="entry name" value="Peptidase_C19"/>
</dbReference>
<dbReference type="SUPFAM" id="SSF54001">
    <property type="entry name" value="Cysteine proteinases"/>
    <property type="match status" value="1"/>
</dbReference>
<dbReference type="Proteomes" id="UP000504630">
    <property type="component" value="Chromosome 10"/>
</dbReference>
<sequence>MNSSLQSLITLKDFSRDVSSQEEVWNSVPEAELIRSFMNVVLCQRSMDFSHKLRTLNLFRRALSVQAPEFGDNYQKDAHELLMTVFHQFRSLAPLLKEFAAMMGRSYRCPVEEHLVFTMRNTRTCKRCGAGSTCKEDFTNLSLNLVPGASVQEMLQDYLMETDLEFRCDCTANTSSQQSTFVTLPKVLMLNVKRFCFTPFKQMKKLSDLVHIYRELMLTSSQNDGWYSLVSIISHLGSEVNSGHYISDGIHPDTELDDPADHWLTFNDAEVTHTTGDSVIQQRQHTAFILFYQRRQM</sequence>
<dbReference type="InterPro" id="IPR038765">
    <property type="entry name" value="Papain-like_cys_pep_sf"/>
</dbReference>
<dbReference type="PROSITE" id="PS00973">
    <property type="entry name" value="USP_2"/>
    <property type="match status" value="1"/>
</dbReference>
<evidence type="ECO:0000313" key="2">
    <source>
        <dbReference type="Proteomes" id="UP000504630"/>
    </source>
</evidence>
<dbReference type="GO" id="GO:0005829">
    <property type="term" value="C:cytosol"/>
    <property type="evidence" value="ECO:0007669"/>
    <property type="project" value="TreeGrafter"/>
</dbReference>
<dbReference type="Gene3D" id="3.90.70.10">
    <property type="entry name" value="Cysteine proteinases"/>
    <property type="match status" value="1"/>
</dbReference>
<dbReference type="Pfam" id="PF00443">
    <property type="entry name" value="UCH"/>
    <property type="match status" value="1"/>
</dbReference>
<dbReference type="PROSITE" id="PS50235">
    <property type="entry name" value="USP_3"/>
    <property type="match status" value="1"/>
</dbReference>
<keyword evidence="2" id="KW-1185">Reference proteome</keyword>
<dbReference type="AlphaFoldDB" id="A0A6J2QH64"/>
<dbReference type="InParanoid" id="A0A6J2QH64"/>
<dbReference type="GO" id="GO:0005634">
    <property type="term" value="C:nucleus"/>
    <property type="evidence" value="ECO:0007669"/>
    <property type="project" value="TreeGrafter"/>
</dbReference>
<dbReference type="OrthoDB" id="289038at2759"/>
<reference evidence="3" key="1">
    <citation type="submission" date="2025-08" db="UniProtKB">
        <authorList>
            <consortium name="RefSeq"/>
        </authorList>
    </citation>
    <scope>IDENTIFICATION</scope>
</reference>
<gene>
    <name evidence="3" type="primary">LOC115014328</name>
</gene>
<dbReference type="InterPro" id="IPR028889">
    <property type="entry name" value="USP"/>
</dbReference>